<keyword evidence="2" id="KW-1185">Reference proteome</keyword>
<organism evidence="1 2">
    <name type="scientific">Lachnospira intestinalis</name>
    <dbReference type="NCBI Taxonomy" id="3133158"/>
    <lineage>
        <taxon>Bacteria</taxon>
        <taxon>Bacillati</taxon>
        <taxon>Bacillota</taxon>
        <taxon>Clostridia</taxon>
        <taxon>Lachnospirales</taxon>
        <taxon>Lachnospiraceae</taxon>
        <taxon>Lachnospira</taxon>
    </lineage>
</organism>
<sequence length="364" mass="42585">MKTQSGTVMRQEVCRARIKKKGSGVLNSLEKNCYNGRFSHIYVEEAVWNHPRTQKILSRFPQAQVIPVHHYKDVFCRRGQSVVRQHKTQNLILAEKKNNLIYQGAPVCQSFGNHWFYYTSCMMNCIYDCEYCYLKGMYPSANVVLFVNLEDIFAEVERLLEQHSVYLCVSYDTDLLAVEPVIGYTAEWMRFTTEHENLTIEVRTKSANVHYFKQQAVTERVIFAFTMSPQPVIAAYEHFTPDMQARIACAAEAVQWGFSVRLAFDPMIYCKDWENVYAEMLQCVDEQIDWKRLVDVSVGSFRISKEYLKNMRKKEPHAAVVQFPYTNVGGVYQYPPELLTRMEGFLTGQLEKRLPKERIFLWEE</sequence>
<evidence type="ECO:0000313" key="1">
    <source>
        <dbReference type="EMBL" id="MEQ2553428.1"/>
    </source>
</evidence>
<comment type="caution">
    <text evidence="1">The sequence shown here is derived from an EMBL/GenBank/DDBJ whole genome shotgun (WGS) entry which is preliminary data.</text>
</comment>
<dbReference type="PANTHER" id="PTHR37822">
    <property type="entry name" value="SPORE PHOTOPRODUCT LYASE-RELATED"/>
    <property type="match status" value="1"/>
</dbReference>
<dbReference type="Proteomes" id="UP001546774">
    <property type="component" value="Unassembled WGS sequence"/>
</dbReference>
<name>A0ABV1H153_9FIRM</name>
<keyword evidence="1" id="KW-0456">Lyase</keyword>
<dbReference type="InterPro" id="IPR058240">
    <property type="entry name" value="rSAM_sf"/>
</dbReference>
<dbReference type="PANTHER" id="PTHR37822:SF2">
    <property type="entry name" value="SPORE PHOTOPRODUCT LYASE"/>
    <property type="match status" value="1"/>
</dbReference>
<dbReference type="Gene3D" id="3.40.50.12110">
    <property type="match status" value="1"/>
</dbReference>
<gene>
    <name evidence="1" type="ORF">WMO37_00145</name>
</gene>
<dbReference type="SUPFAM" id="SSF102114">
    <property type="entry name" value="Radical SAM enzymes"/>
    <property type="match status" value="1"/>
</dbReference>
<proteinExistence type="predicted"/>
<dbReference type="Pfam" id="PF20903">
    <property type="entry name" value="SPL"/>
    <property type="match status" value="1"/>
</dbReference>
<dbReference type="EMBL" id="JBBMFS010000001">
    <property type="protein sequence ID" value="MEQ2553428.1"/>
    <property type="molecule type" value="Genomic_DNA"/>
</dbReference>
<accession>A0ABV1H153</accession>
<dbReference type="GO" id="GO:0016829">
    <property type="term" value="F:lyase activity"/>
    <property type="evidence" value="ECO:0007669"/>
    <property type="project" value="UniProtKB-KW"/>
</dbReference>
<evidence type="ECO:0000313" key="2">
    <source>
        <dbReference type="Proteomes" id="UP001546774"/>
    </source>
</evidence>
<dbReference type="Gene3D" id="3.80.30.30">
    <property type="match status" value="1"/>
</dbReference>
<protein>
    <submittedName>
        <fullName evidence="1">Spore photoproduct lyase family protein</fullName>
    </submittedName>
</protein>
<dbReference type="InterPro" id="IPR049539">
    <property type="entry name" value="SPL"/>
</dbReference>
<reference evidence="1" key="1">
    <citation type="submission" date="2024-03" db="EMBL/GenBank/DDBJ databases">
        <title>Human intestinal bacterial collection.</title>
        <authorList>
            <person name="Pauvert C."/>
            <person name="Hitch T.C.A."/>
            <person name="Clavel T."/>
        </authorList>
    </citation>
    <scope>NUCLEOTIDE SEQUENCE [LARGE SCALE GENOMIC DNA]</scope>
    <source>
        <strain evidence="1">CLA-AA-H89B</strain>
    </source>
</reference>